<protein>
    <recommendedName>
        <fullName evidence="3">Pyridoxamine 5'-phosphate oxidase</fullName>
    </recommendedName>
</protein>
<evidence type="ECO:0000313" key="2">
    <source>
        <dbReference type="Proteomes" id="UP001611580"/>
    </source>
</evidence>
<reference evidence="1 2" key="1">
    <citation type="submission" date="2024-10" db="EMBL/GenBank/DDBJ databases">
        <title>The Natural Products Discovery Center: Release of the First 8490 Sequenced Strains for Exploring Actinobacteria Biosynthetic Diversity.</title>
        <authorList>
            <person name="Kalkreuter E."/>
            <person name="Kautsar S.A."/>
            <person name="Yang D."/>
            <person name="Bader C.D."/>
            <person name="Teijaro C.N."/>
            <person name="Fluegel L."/>
            <person name="Davis C.M."/>
            <person name="Simpson J.R."/>
            <person name="Lauterbach L."/>
            <person name="Steele A.D."/>
            <person name="Gui C."/>
            <person name="Meng S."/>
            <person name="Li G."/>
            <person name="Viehrig K."/>
            <person name="Ye F."/>
            <person name="Su P."/>
            <person name="Kiefer A.F."/>
            <person name="Nichols A."/>
            <person name="Cepeda A.J."/>
            <person name="Yan W."/>
            <person name="Fan B."/>
            <person name="Jiang Y."/>
            <person name="Adhikari A."/>
            <person name="Zheng C.-J."/>
            <person name="Schuster L."/>
            <person name="Cowan T.M."/>
            <person name="Smanski M.J."/>
            <person name="Chevrette M.G."/>
            <person name="De Carvalho L.P.S."/>
            <person name="Shen B."/>
        </authorList>
    </citation>
    <scope>NUCLEOTIDE SEQUENCE [LARGE SCALE GENOMIC DNA]</scope>
    <source>
        <strain evidence="1 2">NPDC019481</strain>
    </source>
</reference>
<comment type="caution">
    <text evidence="1">The sequence shown here is derived from an EMBL/GenBank/DDBJ whole genome shotgun (WGS) entry which is preliminary data.</text>
</comment>
<dbReference type="Proteomes" id="UP001611580">
    <property type="component" value="Unassembled WGS sequence"/>
</dbReference>
<name>A0ABW7XTI7_9MICO</name>
<organism evidence="1 2">
    <name type="scientific">Promicromonospora kroppenstedtii</name>
    <dbReference type="NCBI Taxonomy" id="440482"/>
    <lineage>
        <taxon>Bacteria</taxon>
        <taxon>Bacillati</taxon>
        <taxon>Actinomycetota</taxon>
        <taxon>Actinomycetes</taxon>
        <taxon>Micrococcales</taxon>
        <taxon>Promicromonosporaceae</taxon>
        <taxon>Promicromonospora</taxon>
    </lineage>
</organism>
<sequence>MEYLRRNLAEVYAAVGDNPFSLVVTSTFEGTAVKDTTAAWGPKVYS</sequence>
<accession>A0ABW7XTI7</accession>
<dbReference type="EMBL" id="JBIRYI010000030">
    <property type="protein sequence ID" value="MFI2490530.1"/>
    <property type="molecule type" value="Genomic_DNA"/>
</dbReference>
<evidence type="ECO:0008006" key="3">
    <source>
        <dbReference type="Google" id="ProtNLM"/>
    </source>
</evidence>
<dbReference type="RefSeq" id="WP_397408459.1">
    <property type="nucleotide sequence ID" value="NZ_JBIRYI010000030.1"/>
</dbReference>
<gene>
    <name evidence="1" type="ORF">ACH47X_26705</name>
</gene>
<keyword evidence="2" id="KW-1185">Reference proteome</keyword>
<evidence type="ECO:0000313" key="1">
    <source>
        <dbReference type="EMBL" id="MFI2490530.1"/>
    </source>
</evidence>
<proteinExistence type="predicted"/>